<proteinExistence type="predicted"/>
<dbReference type="AlphaFoldDB" id="A0A1X7SZ41"/>
<sequence>MPQAIDLYIFADLDVDDVIKRRLWKFIFKENSFISDTIHDFNLDAELFIRYIFCDFDLFANDKAESKLVNITPSMSLNDITRMICSENKIPQEETIELYSSEGYPLQNETPTVLGLAAVAAVFMG</sequence>
<dbReference type="InParanoid" id="A0A1X7SZ41"/>
<name>A0A1X7SZ41_AMPQE</name>
<dbReference type="EnsemblMetazoa" id="Aqu2.1.07428_001">
    <property type="protein sequence ID" value="Aqu2.1.07428_001"/>
    <property type="gene ID" value="Aqu2.1.07428"/>
</dbReference>
<protein>
    <submittedName>
        <fullName evidence="1">Uncharacterized protein</fullName>
    </submittedName>
</protein>
<reference evidence="1" key="1">
    <citation type="submission" date="2017-05" db="UniProtKB">
        <authorList>
            <consortium name="EnsemblMetazoa"/>
        </authorList>
    </citation>
    <scope>IDENTIFICATION</scope>
</reference>
<organism evidence="1">
    <name type="scientific">Amphimedon queenslandica</name>
    <name type="common">Sponge</name>
    <dbReference type="NCBI Taxonomy" id="400682"/>
    <lineage>
        <taxon>Eukaryota</taxon>
        <taxon>Metazoa</taxon>
        <taxon>Porifera</taxon>
        <taxon>Demospongiae</taxon>
        <taxon>Heteroscleromorpha</taxon>
        <taxon>Haplosclerida</taxon>
        <taxon>Niphatidae</taxon>
        <taxon>Amphimedon</taxon>
    </lineage>
</organism>
<accession>A0A1X7SZ41</accession>
<evidence type="ECO:0000313" key="1">
    <source>
        <dbReference type="EnsemblMetazoa" id="Aqu2.1.07428_001"/>
    </source>
</evidence>
<dbReference type="OrthoDB" id="10069349at2759"/>